<protein>
    <submittedName>
        <fullName evidence="2">Uncharacterized protein</fullName>
    </submittedName>
</protein>
<accession>A0ABP0LU69</accession>
<reference evidence="2 3" key="1">
    <citation type="submission" date="2024-02" db="EMBL/GenBank/DDBJ databases">
        <authorList>
            <person name="Chen Y."/>
            <person name="Shah S."/>
            <person name="Dougan E. K."/>
            <person name="Thang M."/>
            <person name="Chan C."/>
        </authorList>
    </citation>
    <scope>NUCLEOTIDE SEQUENCE [LARGE SCALE GENOMIC DNA]</scope>
</reference>
<feature type="compositionally biased region" description="Basic and acidic residues" evidence="1">
    <location>
        <begin position="36"/>
        <end position="56"/>
    </location>
</feature>
<sequence length="119" mass="12870">MSRFERTPGAALGPAILDALYADISESSAAASKWDPLQRPKPNPEADISKASREPDVGAPPYSPKGELPDDTESFPRTMPGPPGIKLNRSQEAAMRLVLERQETRTHASPTTRAPPKPK</sequence>
<organism evidence="2 3">
    <name type="scientific">Durusdinium trenchii</name>
    <dbReference type="NCBI Taxonomy" id="1381693"/>
    <lineage>
        <taxon>Eukaryota</taxon>
        <taxon>Sar</taxon>
        <taxon>Alveolata</taxon>
        <taxon>Dinophyceae</taxon>
        <taxon>Suessiales</taxon>
        <taxon>Symbiodiniaceae</taxon>
        <taxon>Durusdinium</taxon>
    </lineage>
</organism>
<dbReference type="EMBL" id="CAXAMN010014224">
    <property type="protein sequence ID" value="CAK9042735.1"/>
    <property type="molecule type" value="Genomic_DNA"/>
</dbReference>
<proteinExistence type="predicted"/>
<name>A0ABP0LU69_9DINO</name>
<feature type="region of interest" description="Disordered" evidence="1">
    <location>
        <begin position="28"/>
        <end position="119"/>
    </location>
</feature>
<evidence type="ECO:0000313" key="3">
    <source>
        <dbReference type="Proteomes" id="UP001642484"/>
    </source>
</evidence>
<evidence type="ECO:0000313" key="2">
    <source>
        <dbReference type="EMBL" id="CAK9042735.1"/>
    </source>
</evidence>
<comment type="caution">
    <text evidence="2">The sequence shown here is derived from an EMBL/GenBank/DDBJ whole genome shotgun (WGS) entry which is preliminary data.</text>
</comment>
<dbReference type="Proteomes" id="UP001642484">
    <property type="component" value="Unassembled WGS sequence"/>
</dbReference>
<gene>
    <name evidence="2" type="ORF">CCMP2556_LOCUS22697</name>
</gene>
<evidence type="ECO:0000256" key="1">
    <source>
        <dbReference type="SAM" id="MobiDB-lite"/>
    </source>
</evidence>
<keyword evidence="3" id="KW-1185">Reference proteome</keyword>